<feature type="compositionally biased region" description="Acidic residues" evidence="1">
    <location>
        <begin position="222"/>
        <end position="256"/>
    </location>
</feature>
<dbReference type="InterPro" id="IPR025711">
    <property type="entry name" value="PepSY"/>
</dbReference>
<dbReference type="EMBL" id="BMNQ01000010">
    <property type="protein sequence ID" value="GGJ90783.1"/>
    <property type="molecule type" value="Genomic_DNA"/>
</dbReference>
<name>A0A917PTF6_9BACI</name>
<dbReference type="Pfam" id="PF03413">
    <property type="entry name" value="PepSY"/>
    <property type="match status" value="2"/>
</dbReference>
<feature type="compositionally biased region" description="Basic and acidic residues" evidence="1">
    <location>
        <begin position="161"/>
        <end position="172"/>
    </location>
</feature>
<sequence>MKRKIGFVLAVMLGISALGLGMLQSSASEASPKMDRQEIKDLINSQYPGDVSELELDKEGTKSVYEAEIHDGNKEYEIKLDGNTGDVMELEEKYTANADKDQNKAENNEEKDNKGDRTGNKTAQADDAKNDSNQDDNERMELSQNNSDNDNKNNKPQKSAAVDKAKAEKIAKDSFSGTITQLELDEDDGRLYYEIEMRSEKKEADIEINAYTGDILVKEVDHDDDDDHDDSDENDDNDDSDDHDDDGDDDADEDNK</sequence>
<dbReference type="Proteomes" id="UP000658382">
    <property type="component" value="Unassembled WGS sequence"/>
</dbReference>
<feature type="region of interest" description="Disordered" evidence="1">
    <location>
        <begin position="217"/>
        <end position="256"/>
    </location>
</feature>
<dbReference type="Gene3D" id="3.10.450.40">
    <property type="match status" value="2"/>
</dbReference>
<protein>
    <recommendedName>
        <fullName evidence="2">PepSY domain-containing protein</fullName>
    </recommendedName>
</protein>
<evidence type="ECO:0000313" key="3">
    <source>
        <dbReference type="EMBL" id="GGJ90783.1"/>
    </source>
</evidence>
<feature type="region of interest" description="Disordered" evidence="1">
    <location>
        <begin position="89"/>
        <end position="179"/>
    </location>
</feature>
<comment type="caution">
    <text evidence="3">The sequence shown here is derived from an EMBL/GenBank/DDBJ whole genome shotgun (WGS) entry which is preliminary data.</text>
</comment>
<feature type="domain" description="PepSY" evidence="2">
    <location>
        <begin position="34"/>
        <end position="89"/>
    </location>
</feature>
<evidence type="ECO:0000256" key="1">
    <source>
        <dbReference type="SAM" id="MobiDB-lite"/>
    </source>
</evidence>
<reference evidence="3" key="2">
    <citation type="submission" date="2020-09" db="EMBL/GenBank/DDBJ databases">
        <authorList>
            <person name="Sun Q."/>
            <person name="Ohkuma M."/>
        </authorList>
    </citation>
    <scope>NUCLEOTIDE SEQUENCE</scope>
    <source>
        <strain evidence="3">JCM 12580</strain>
    </source>
</reference>
<feature type="domain" description="PepSY" evidence="2">
    <location>
        <begin position="162"/>
        <end position="216"/>
    </location>
</feature>
<evidence type="ECO:0000259" key="2">
    <source>
        <dbReference type="Pfam" id="PF03413"/>
    </source>
</evidence>
<feature type="compositionally biased region" description="Low complexity" evidence="1">
    <location>
        <begin position="143"/>
        <end position="159"/>
    </location>
</feature>
<keyword evidence="4" id="KW-1185">Reference proteome</keyword>
<accession>A0A917PTF6</accession>
<proteinExistence type="predicted"/>
<dbReference type="AlphaFoldDB" id="A0A917PTF6"/>
<evidence type="ECO:0000313" key="4">
    <source>
        <dbReference type="Proteomes" id="UP000658382"/>
    </source>
</evidence>
<reference evidence="3" key="1">
    <citation type="journal article" date="2014" name="Int. J. Syst. Evol. Microbiol.">
        <title>Complete genome sequence of Corynebacterium casei LMG S-19264T (=DSM 44701T), isolated from a smear-ripened cheese.</title>
        <authorList>
            <consortium name="US DOE Joint Genome Institute (JGI-PGF)"/>
            <person name="Walter F."/>
            <person name="Albersmeier A."/>
            <person name="Kalinowski J."/>
            <person name="Ruckert C."/>
        </authorList>
    </citation>
    <scope>NUCLEOTIDE SEQUENCE</scope>
    <source>
        <strain evidence="3">JCM 12580</strain>
    </source>
</reference>
<organism evidence="3 4">
    <name type="scientific">Lentibacillus kapialis</name>
    <dbReference type="NCBI Taxonomy" id="340214"/>
    <lineage>
        <taxon>Bacteria</taxon>
        <taxon>Bacillati</taxon>
        <taxon>Bacillota</taxon>
        <taxon>Bacilli</taxon>
        <taxon>Bacillales</taxon>
        <taxon>Bacillaceae</taxon>
        <taxon>Lentibacillus</taxon>
    </lineage>
</organism>
<feature type="compositionally biased region" description="Basic and acidic residues" evidence="1">
    <location>
        <begin position="90"/>
        <end position="141"/>
    </location>
</feature>
<dbReference type="RefSeq" id="WP_188632161.1">
    <property type="nucleotide sequence ID" value="NZ_BMNQ01000010.1"/>
</dbReference>
<gene>
    <name evidence="3" type="ORF">GCM10007063_11770</name>
</gene>